<keyword evidence="5" id="KW-1185">Reference proteome</keyword>
<feature type="region of interest" description="Disordered" evidence="3">
    <location>
        <begin position="126"/>
        <end position="148"/>
    </location>
</feature>
<dbReference type="Proteomes" id="UP000756387">
    <property type="component" value="Unassembled WGS sequence"/>
</dbReference>
<accession>A0ABR9RVM9</accession>
<dbReference type="SUPFAM" id="SSF50249">
    <property type="entry name" value="Nucleic acid-binding proteins"/>
    <property type="match status" value="1"/>
</dbReference>
<name>A0ABR9RVM9_9ACTN</name>
<dbReference type="CDD" id="cd04496">
    <property type="entry name" value="SSB_OBF"/>
    <property type="match status" value="1"/>
</dbReference>
<dbReference type="RefSeq" id="WP_193638478.1">
    <property type="nucleotide sequence ID" value="NZ_JADCSA010000009.1"/>
</dbReference>
<protein>
    <recommendedName>
        <fullName evidence="2">Single-stranded DNA-binding protein</fullName>
    </recommendedName>
</protein>
<dbReference type="EMBL" id="JADCSA010000009">
    <property type="protein sequence ID" value="MBE7325155.1"/>
    <property type="molecule type" value="Genomic_DNA"/>
</dbReference>
<dbReference type="InterPro" id="IPR000424">
    <property type="entry name" value="Primosome_PriB/ssb"/>
</dbReference>
<evidence type="ECO:0000313" key="4">
    <source>
        <dbReference type="EMBL" id="MBE7325155.1"/>
    </source>
</evidence>
<evidence type="ECO:0000256" key="3">
    <source>
        <dbReference type="SAM" id="MobiDB-lite"/>
    </source>
</evidence>
<dbReference type="Pfam" id="PF00436">
    <property type="entry name" value="SSB"/>
    <property type="match status" value="1"/>
</dbReference>
<dbReference type="GO" id="GO:0003677">
    <property type="term" value="F:DNA binding"/>
    <property type="evidence" value="ECO:0007669"/>
    <property type="project" value="UniProtKB-KW"/>
</dbReference>
<proteinExistence type="predicted"/>
<dbReference type="InterPro" id="IPR011344">
    <property type="entry name" value="ssDNA-bd"/>
</dbReference>
<organism evidence="4 5">
    <name type="scientific">Nocardioides malaquae</name>
    <dbReference type="NCBI Taxonomy" id="2773426"/>
    <lineage>
        <taxon>Bacteria</taxon>
        <taxon>Bacillati</taxon>
        <taxon>Actinomycetota</taxon>
        <taxon>Actinomycetes</taxon>
        <taxon>Propionibacteriales</taxon>
        <taxon>Nocardioidaceae</taxon>
        <taxon>Nocardioides</taxon>
    </lineage>
</organism>
<evidence type="ECO:0000256" key="1">
    <source>
        <dbReference type="ARBA" id="ARBA00023125"/>
    </source>
</evidence>
<evidence type="ECO:0000313" key="5">
    <source>
        <dbReference type="Proteomes" id="UP000756387"/>
    </source>
</evidence>
<evidence type="ECO:0000256" key="2">
    <source>
        <dbReference type="PIRNR" id="PIRNR002070"/>
    </source>
</evidence>
<dbReference type="Gene3D" id="2.40.50.140">
    <property type="entry name" value="Nucleic acid-binding proteins"/>
    <property type="match status" value="1"/>
</dbReference>
<gene>
    <name evidence="4" type="ORF">IEQ44_10855</name>
</gene>
<comment type="caution">
    <text evidence="4">The sequence shown here is derived from an EMBL/GenBank/DDBJ whole genome shotgun (WGS) entry which is preliminary data.</text>
</comment>
<sequence>MNDSLITFTGWVGSQVELTHVGEGDGVPVATFRVGSTPRRLRDGRWENGETIWYAVKAWRSLATHLAASVRSGEPVLVTGRFVAESWQKEDGTPVTRHVVVAQSVGHDLTRGTSTFTRAVAGSTVSAATGEESTPGPLASADPVDSAA</sequence>
<dbReference type="PROSITE" id="PS50935">
    <property type="entry name" value="SSB"/>
    <property type="match status" value="1"/>
</dbReference>
<dbReference type="PIRSF" id="PIRSF002070">
    <property type="entry name" value="SSB"/>
    <property type="match status" value="1"/>
</dbReference>
<dbReference type="InterPro" id="IPR012340">
    <property type="entry name" value="NA-bd_OB-fold"/>
</dbReference>
<reference evidence="4 5" key="1">
    <citation type="submission" date="2020-10" db="EMBL/GenBank/DDBJ databases">
        <title>Nocardioides sp. isolated from sludge.</title>
        <authorList>
            <person name="Zhang X."/>
        </authorList>
    </citation>
    <scope>NUCLEOTIDE SEQUENCE [LARGE SCALE GENOMIC DNA]</scope>
    <source>
        <strain evidence="4 5">Y6</strain>
    </source>
</reference>
<keyword evidence="1 2" id="KW-0238">DNA-binding</keyword>